<dbReference type="EMBL" id="QPKB01000010">
    <property type="protein sequence ID" value="RWR93528.1"/>
    <property type="molecule type" value="Genomic_DNA"/>
</dbReference>
<accession>A0A443PRV6</accession>
<keyword evidence="1" id="KW-0808">Transferase</keyword>
<dbReference type="PANTHER" id="PTHR35300">
    <property type="entry name" value="COACTIVATOR CBP, KIX DOMAIN-CONTAINING PROTEIN-RELATED"/>
    <property type="match status" value="1"/>
</dbReference>
<organism evidence="1 2">
    <name type="scientific">Cinnamomum micranthum f. kanehirae</name>
    <dbReference type="NCBI Taxonomy" id="337451"/>
    <lineage>
        <taxon>Eukaryota</taxon>
        <taxon>Viridiplantae</taxon>
        <taxon>Streptophyta</taxon>
        <taxon>Embryophyta</taxon>
        <taxon>Tracheophyta</taxon>
        <taxon>Spermatophyta</taxon>
        <taxon>Magnoliopsida</taxon>
        <taxon>Magnoliidae</taxon>
        <taxon>Laurales</taxon>
        <taxon>Lauraceae</taxon>
        <taxon>Cinnamomum</taxon>
    </lineage>
</organism>
<protein>
    <submittedName>
        <fullName evidence="1">Histone acetyltransferase</fullName>
    </submittedName>
</protein>
<dbReference type="AlphaFoldDB" id="A0A443PRV6"/>
<reference evidence="1 2" key="1">
    <citation type="journal article" date="2019" name="Nat. Plants">
        <title>Stout camphor tree genome fills gaps in understanding of flowering plant genome evolution.</title>
        <authorList>
            <person name="Chaw S.M."/>
            <person name="Liu Y.C."/>
            <person name="Wu Y.W."/>
            <person name="Wang H.Y."/>
            <person name="Lin C.I."/>
            <person name="Wu C.S."/>
            <person name="Ke H.M."/>
            <person name="Chang L.Y."/>
            <person name="Hsu C.Y."/>
            <person name="Yang H.T."/>
            <person name="Sudianto E."/>
            <person name="Hsu M.H."/>
            <person name="Wu K.P."/>
            <person name="Wang L.N."/>
            <person name="Leebens-Mack J.H."/>
            <person name="Tsai I.J."/>
        </authorList>
    </citation>
    <scope>NUCLEOTIDE SEQUENCE [LARGE SCALE GENOMIC DNA]</scope>
    <source>
        <strain evidence="2">cv. Chaw 1501</strain>
        <tissue evidence="1">Young leaves</tissue>
    </source>
</reference>
<evidence type="ECO:0000313" key="2">
    <source>
        <dbReference type="Proteomes" id="UP000283530"/>
    </source>
</evidence>
<keyword evidence="2" id="KW-1185">Reference proteome</keyword>
<evidence type="ECO:0000313" key="1">
    <source>
        <dbReference type="EMBL" id="RWR93528.1"/>
    </source>
</evidence>
<name>A0A443PRV6_9MAGN</name>
<proteinExistence type="predicted"/>
<dbReference type="GO" id="GO:0016740">
    <property type="term" value="F:transferase activity"/>
    <property type="evidence" value="ECO:0007669"/>
    <property type="project" value="UniProtKB-KW"/>
</dbReference>
<dbReference type="OrthoDB" id="1937968at2759"/>
<sequence>MTSTYCFWTSIVSILRSFRSIIFASQLFKNLLMGQFPVWHLVKQPDFYLRVVNEIHSSATKNNKEWQDKLPLVVLKAEEIMYSKANSEAEYMDLETLPDRDSDTINTIIRRDEASESGDFLPPLY</sequence>
<comment type="caution">
    <text evidence="1">The sequence shown here is derived from an EMBL/GenBank/DDBJ whole genome shotgun (WGS) entry which is preliminary data.</text>
</comment>
<dbReference type="PANTHER" id="PTHR35300:SF4">
    <property type="entry name" value="HISTONE ACETYLTRANSFERASE"/>
    <property type="match status" value="1"/>
</dbReference>
<dbReference type="Proteomes" id="UP000283530">
    <property type="component" value="Unassembled WGS sequence"/>
</dbReference>
<gene>
    <name evidence="1" type="ORF">CKAN_02278700</name>
</gene>